<dbReference type="Proteomes" id="UP001499951">
    <property type="component" value="Unassembled WGS sequence"/>
</dbReference>
<keyword evidence="1" id="KW-0812">Transmembrane</keyword>
<protein>
    <submittedName>
        <fullName evidence="2">Stage II sporulation protein M</fullName>
    </submittedName>
</protein>
<keyword evidence="3" id="KW-1185">Reference proteome</keyword>
<dbReference type="EMBL" id="BAAADD010000003">
    <property type="protein sequence ID" value="GAA0564358.1"/>
    <property type="molecule type" value="Genomic_DNA"/>
</dbReference>
<evidence type="ECO:0000313" key="3">
    <source>
        <dbReference type="Proteomes" id="UP001499951"/>
    </source>
</evidence>
<comment type="caution">
    <text evidence="2">The sequence shown here is derived from an EMBL/GenBank/DDBJ whole genome shotgun (WGS) entry which is preliminary data.</text>
</comment>
<name>A0ABN1EDJ6_9PROT</name>
<feature type="transmembrane region" description="Helical" evidence="1">
    <location>
        <begin position="274"/>
        <end position="295"/>
    </location>
</feature>
<feature type="transmembrane region" description="Helical" evidence="1">
    <location>
        <begin position="307"/>
        <end position="327"/>
    </location>
</feature>
<organism evidence="2 3">
    <name type="scientific">Rhizomicrobium electricum</name>
    <dbReference type="NCBI Taxonomy" id="480070"/>
    <lineage>
        <taxon>Bacteria</taxon>
        <taxon>Pseudomonadati</taxon>
        <taxon>Pseudomonadota</taxon>
        <taxon>Alphaproteobacteria</taxon>
        <taxon>Micropepsales</taxon>
        <taxon>Micropepsaceae</taxon>
        <taxon>Rhizomicrobium</taxon>
    </lineage>
</organism>
<proteinExistence type="predicted"/>
<reference evidence="2 3" key="1">
    <citation type="journal article" date="2019" name="Int. J. Syst. Evol. Microbiol.">
        <title>The Global Catalogue of Microorganisms (GCM) 10K type strain sequencing project: providing services to taxonomists for standard genome sequencing and annotation.</title>
        <authorList>
            <consortium name="The Broad Institute Genomics Platform"/>
            <consortium name="The Broad Institute Genome Sequencing Center for Infectious Disease"/>
            <person name="Wu L."/>
            <person name="Ma J."/>
        </authorList>
    </citation>
    <scope>NUCLEOTIDE SEQUENCE [LARGE SCALE GENOMIC DNA]</scope>
    <source>
        <strain evidence="2 3">JCM 15089</strain>
    </source>
</reference>
<dbReference type="RefSeq" id="WP_166933817.1">
    <property type="nucleotide sequence ID" value="NZ_BAAADD010000003.1"/>
</dbReference>
<accession>A0ABN1EDJ6</accession>
<dbReference type="PANTHER" id="PTHR35337">
    <property type="entry name" value="SLR1478 PROTEIN"/>
    <property type="match status" value="1"/>
</dbReference>
<sequence>MNEAPLTLKSHRFRMEREADWRRLEEILDLVETGKRRELTDSEIIALPVLYRSALSSLSMARAISLDQSLISYLSSLATRAYFCVYGTRMHLMHRIARFFARDWPATVFGLWRETAVAGALVLAGVLAGFLFTQASPDWFYSFLPDGMTQGREPGATTAYLRQTLFEQHGPSGLAFFASILFSHNAQIAILAFALGFACGLPTAYLLFENGLSLGALLAVYADHGLGVDFMGWILIHGVTELFAVILAGAAGFRLGWTLVFPGEETRAVALARAGRTAAVVMIGVVVMLFCAGLLEGIARQLITNTLARYGIAALTAVVWFGFFYAYRGGRRVGA</sequence>
<keyword evidence="1" id="KW-0472">Membrane</keyword>
<feature type="transmembrane region" description="Helical" evidence="1">
    <location>
        <begin position="215"/>
        <end position="236"/>
    </location>
</feature>
<evidence type="ECO:0000313" key="2">
    <source>
        <dbReference type="EMBL" id="GAA0564358.1"/>
    </source>
</evidence>
<dbReference type="PANTHER" id="PTHR35337:SF1">
    <property type="entry name" value="SLR1478 PROTEIN"/>
    <property type="match status" value="1"/>
</dbReference>
<gene>
    <name evidence="2" type="ORF">GCM10008942_10890</name>
</gene>
<keyword evidence="1" id="KW-1133">Transmembrane helix</keyword>
<dbReference type="InterPro" id="IPR002798">
    <property type="entry name" value="SpoIIM-like"/>
</dbReference>
<evidence type="ECO:0000256" key="1">
    <source>
        <dbReference type="SAM" id="Phobius"/>
    </source>
</evidence>
<feature type="transmembrane region" description="Helical" evidence="1">
    <location>
        <begin position="109"/>
        <end position="132"/>
    </location>
</feature>
<feature type="transmembrane region" description="Helical" evidence="1">
    <location>
        <begin position="242"/>
        <end position="262"/>
    </location>
</feature>
<dbReference type="Pfam" id="PF01944">
    <property type="entry name" value="SpoIIM"/>
    <property type="match status" value="1"/>
</dbReference>
<feature type="transmembrane region" description="Helical" evidence="1">
    <location>
        <begin position="186"/>
        <end position="208"/>
    </location>
</feature>